<organism evidence="1 2">
    <name type="scientific">Enterobacillus tribolii</name>
    <dbReference type="NCBI Taxonomy" id="1487935"/>
    <lineage>
        <taxon>Bacteria</taxon>
        <taxon>Pseudomonadati</taxon>
        <taxon>Pseudomonadota</taxon>
        <taxon>Gammaproteobacteria</taxon>
        <taxon>Enterobacterales</taxon>
        <taxon>Hafniaceae</taxon>
        <taxon>Enterobacillus</taxon>
    </lineage>
</organism>
<keyword evidence="2" id="KW-1185">Reference proteome</keyword>
<dbReference type="Gene3D" id="3.30.1490.300">
    <property type="match status" value="1"/>
</dbReference>
<dbReference type="AlphaFoldDB" id="A0A370QTT3"/>
<dbReference type="Pfam" id="PF11104">
    <property type="entry name" value="PilM_2"/>
    <property type="match status" value="1"/>
</dbReference>
<dbReference type="SUPFAM" id="SSF53067">
    <property type="entry name" value="Actin-like ATPase domain"/>
    <property type="match status" value="1"/>
</dbReference>
<comment type="caution">
    <text evidence="1">The sequence shown here is derived from an EMBL/GenBank/DDBJ whole genome shotgun (WGS) entry which is preliminary data.</text>
</comment>
<sequence>MFSQRWQTGVDISPGGMCAVALSRRRDGWQLKRWWQLSPPADLFCDGRLQRPRQLGEWLRDWRRELPANARIRLGLPPAQVMQRYLPRPDRQLSPAVRQEALRIAVEKQFHLSCKEMAYDYAPAARDGDGVVVTAARRRDLQGWLDAMSVAGLTPDAVDITPCALRRVAALCGTPPDKLLLYRTSQTLLWVSPRPQPLAYGCVAAGDDDVSQAVCAALQAGFTGDGYLLSGAAAPAEWSPFGFLRQLQPPLPRQPQDFTLALGLALHPGAEAWI</sequence>
<proteinExistence type="predicted"/>
<dbReference type="PANTHER" id="PTHR32432">
    <property type="entry name" value="CELL DIVISION PROTEIN FTSA-RELATED"/>
    <property type="match status" value="1"/>
</dbReference>
<dbReference type="Proteomes" id="UP000254848">
    <property type="component" value="Unassembled WGS sequence"/>
</dbReference>
<dbReference type="PANTHER" id="PTHR32432:SF3">
    <property type="entry name" value="ETHANOLAMINE UTILIZATION PROTEIN EUTJ"/>
    <property type="match status" value="1"/>
</dbReference>
<dbReference type="InterPro" id="IPR043129">
    <property type="entry name" value="ATPase_NBD"/>
</dbReference>
<dbReference type="EMBL" id="QRAP01000003">
    <property type="protein sequence ID" value="RDK92659.1"/>
    <property type="molecule type" value="Genomic_DNA"/>
</dbReference>
<name>A0A370QTT3_9GAMM</name>
<accession>A0A370QTT3</accession>
<dbReference type="InterPro" id="IPR050696">
    <property type="entry name" value="FtsA/MreB"/>
</dbReference>
<dbReference type="InterPro" id="IPR005883">
    <property type="entry name" value="PilM"/>
</dbReference>
<dbReference type="Gene3D" id="3.30.420.40">
    <property type="match status" value="1"/>
</dbReference>
<dbReference type="RefSeq" id="WP_162844379.1">
    <property type="nucleotide sequence ID" value="NZ_QRAP01000003.1"/>
</dbReference>
<gene>
    <name evidence="1" type="ORF">C8D90_10349</name>
</gene>
<protein>
    <submittedName>
        <fullName evidence="1">Pilus assembly protein HofM</fullName>
    </submittedName>
</protein>
<evidence type="ECO:0000313" key="2">
    <source>
        <dbReference type="Proteomes" id="UP000254848"/>
    </source>
</evidence>
<reference evidence="1 2" key="1">
    <citation type="submission" date="2018-07" db="EMBL/GenBank/DDBJ databases">
        <title>Genomic Encyclopedia of Type Strains, Phase IV (KMG-IV): sequencing the most valuable type-strain genomes for metagenomic binning, comparative biology and taxonomic classification.</title>
        <authorList>
            <person name="Goeker M."/>
        </authorList>
    </citation>
    <scope>NUCLEOTIDE SEQUENCE [LARGE SCALE GENOMIC DNA]</scope>
    <source>
        <strain evidence="1 2">DSM 103736</strain>
    </source>
</reference>
<evidence type="ECO:0000313" key="1">
    <source>
        <dbReference type="EMBL" id="RDK92659.1"/>
    </source>
</evidence>